<gene>
    <name evidence="1" type="ORF">E0Y62_06435</name>
</gene>
<evidence type="ECO:0000313" key="1">
    <source>
        <dbReference type="EMBL" id="TCJ05293.1"/>
    </source>
</evidence>
<comment type="caution">
    <text evidence="1">The sequence shown here is derived from an EMBL/GenBank/DDBJ whole genome shotgun (WGS) entry which is preliminary data.</text>
</comment>
<dbReference type="OrthoDB" id="9896851at2"/>
<sequence>MSTSGCGKWKIPHPDVLPHLRLQLSLKLAKQSFFRFLRASSQTLQKLCLAGEGFSNNILGLVDTYLEECYNGYGYKY</sequence>
<organism evidence="1 2">
    <name type="scientific">Cytobacillus praedii</name>
    <dbReference type="NCBI Taxonomy" id="1742358"/>
    <lineage>
        <taxon>Bacteria</taxon>
        <taxon>Bacillati</taxon>
        <taxon>Bacillota</taxon>
        <taxon>Bacilli</taxon>
        <taxon>Bacillales</taxon>
        <taxon>Bacillaceae</taxon>
        <taxon>Cytobacillus</taxon>
    </lineage>
</organism>
<proteinExistence type="predicted"/>
<dbReference type="EMBL" id="SJTH01000005">
    <property type="protein sequence ID" value="TCJ05293.1"/>
    <property type="molecule type" value="Genomic_DNA"/>
</dbReference>
<dbReference type="Proteomes" id="UP000293846">
    <property type="component" value="Unassembled WGS sequence"/>
</dbReference>
<dbReference type="RefSeq" id="WP_131236418.1">
    <property type="nucleotide sequence ID" value="NZ_CP183326.1"/>
</dbReference>
<evidence type="ECO:0000313" key="2">
    <source>
        <dbReference type="Proteomes" id="UP000293846"/>
    </source>
</evidence>
<keyword evidence="2" id="KW-1185">Reference proteome</keyword>
<reference evidence="1 2" key="1">
    <citation type="submission" date="2019-03" db="EMBL/GenBank/DDBJ databases">
        <authorList>
            <person name="Jensen L."/>
            <person name="Storgaard J."/>
            <person name="Sulaj E."/>
            <person name="Schramm A."/>
            <person name="Marshall I.P.G."/>
        </authorList>
    </citation>
    <scope>NUCLEOTIDE SEQUENCE [LARGE SCALE GENOMIC DNA]</scope>
    <source>
        <strain evidence="1 2">2017H2G3</strain>
    </source>
</reference>
<name>A0A4R1B222_9BACI</name>
<dbReference type="AlphaFoldDB" id="A0A4R1B222"/>
<protein>
    <submittedName>
        <fullName evidence="1">Uncharacterized protein</fullName>
    </submittedName>
</protein>
<accession>A0A4R1B222</accession>